<dbReference type="EMBL" id="QXFU01001566">
    <property type="protein sequence ID" value="KAE8999736.1"/>
    <property type="molecule type" value="Genomic_DNA"/>
</dbReference>
<gene>
    <name evidence="2" type="ORF">PR001_g18566</name>
    <name evidence="1" type="ORF">PR002_g18375</name>
    <name evidence="3" type="ORF">PR003_g23745</name>
</gene>
<dbReference type="Proteomes" id="UP000429607">
    <property type="component" value="Unassembled WGS sequence"/>
</dbReference>
<evidence type="ECO:0000313" key="6">
    <source>
        <dbReference type="Proteomes" id="UP000435112"/>
    </source>
</evidence>
<protein>
    <submittedName>
        <fullName evidence="1">Uncharacterized protein</fullName>
    </submittedName>
</protein>
<reference evidence="4 6" key="1">
    <citation type="submission" date="2018-09" db="EMBL/GenBank/DDBJ databases">
        <title>Genomic investigation of the strawberry pathogen Phytophthora fragariae indicates pathogenicity is determined by transcriptional variation in three key races.</title>
        <authorList>
            <person name="Adams T.M."/>
            <person name="Armitage A.D."/>
            <person name="Sobczyk M.K."/>
            <person name="Bates H.J."/>
            <person name="Dunwell J.M."/>
            <person name="Nellist C.F."/>
            <person name="Harrison R.J."/>
        </authorList>
    </citation>
    <scope>NUCLEOTIDE SEQUENCE [LARGE SCALE GENOMIC DNA]</scope>
    <source>
        <strain evidence="2 4">SCRP249</strain>
        <strain evidence="1 6">SCRP324</strain>
        <strain evidence="3 5">SCRP333</strain>
    </source>
</reference>
<proteinExistence type="predicted"/>
<evidence type="ECO:0000313" key="2">
    <source>
        <dbReference type="EMBL" id="KAE9001287.1"/>
    </source>
</evidence>
<accession>A0A6A3JWR6</accession>
<evidence type="ECO:0000313" key="4">
    <source>
        <dbReference type="Proteomes" id="UP000429607"/>
    </source>
</evidence>
<dbReference type="EMBL" id="QXFT01002552">
    <property type="protein sequence ID" value="KAE9296488.1"/>
    <property type="molecule type" value="Genomic_DNA"/>
</dbReference>
<dbReference type="Proteomes" id="UP000434957">
    <property type="component" value="Unassembled WGS sequence"/>
</dbReference>
<dbReference type="EMBL" id="QXFV01001644">
    <property type="protein sequence ID" value="KAE9001287.1"/>
    <property type="molecule type" value="Genomic_DNA"/>
</dbReference>
<comment type="caution">
    <text evidence="1">The sequence shown here is derived from an EMBL/GenBank/DDBJ whole genome shotgun (WGS) entry which is preliminary data.</text>
</comment>
<evidence type="ECO:0000313" key="3">
    <source>
        <dbReference type="EMBL" id="KAE9296488.1"/>
    </source>
</evidence>
<sequence length="60" mass="6873">MSLICFTQTGPSALKREANRKVMVDHIVMNAGTINYCVRWYSTEKLSKSTTSKFQAMLER</sequence>
<keyword evidence="5" id="KW-1185">Reference proteome</keyword>
<dbReference type="Proteomes" id="UP000435112">
    <property type="component" value="Unassembled WGS sequence"/>
</dbReference>
<evidence type="ECO:0000313" key="5">
    <source>
        <dbReference type="Proteomes" id="UP000434957"/>
    </source>
</evidence>
<name>A0A6A3JWR6_9STRA</name>
<dbReference type="AlphaFoldDB" id="A0A6A3JWR6"/>
<organism evidence="1 6">
    <name type="scientific">Phytophthora rubi</name>
    <dbReference type="NCBI Taxonomy" id="129364"/>
    <lineage>
        <taxon>Eukaryota</taxon>
        <taxon>Sar</taxon>
        <taxon>Stramenopiles</taxon>
        <taxon>Oomycota</taxon>
        <taxon>Peronosporomycetes</taxon>
        <taxon>Peronosporales</taxon>
        <taxon>Peronosporaceae</taxon>
        <taxon>Phytophthora</taxon>
    </lineage>
</organism>
<evidence type="ECO:0000313" key="1">
    <source>
        <dbReference type="EMBL" id="KAE8999736.1"/>
    </source>
</evidence>